<keyword evidence="6" id="KW-0597">Phosphoprotein</keyword>
<evidence type="ECO:0000256" key="12">
    <source>
        <dbReference type="ARBA" id="ARBA00023175"/>
    </source>
</evidence>
<keyword evidence="7" id="KW-0547">Nucleotide-binding</keyword>
<dbReference type="FunFam" id="1.20.120.720:FF:000001">
    <property type="entry name" value="Myosin heavy chain, muscle"/>
    <property type="match status" value="3"/>
</dbReference>
<dbReference type="Gene3D" id="1.20.120.720">
    <property type="entry name" value="Myosin VI head, motor domain, U50 subdomain"/>
    <property type="match status" value="3"/>
</dbReference>
<evidence type="ECO:0000256" key="10">
    <source>
        <dbReference type="ARBA" id="ARBA00023054"/>
    </source>
</evidence>
<dbReference type="FunFam" id="1.20.5.4820:FF:000001">
    <property type="entry name" value="Myosin heavy chain"/>
    <property type="match status" value="3"/>
</dbReference>
<dbReference type="SUPFAM" id="SSF90257">
    <property type="entry name" value="Myosin rod fragments"/>
    <property type="match status" value="9"/>
</dbReference>
<dbReference type="InterPro" id="IPR002928">
    <property type="entry name" value="Myosin_tail"/>
</dbReference>
<keyword evidence="8" id="KW-0067">ATP-binding</keyword>
<dbReference type="SUPFAM" id="SSF52540">
    <property type="entry name" value="P-loop containing nucleoside triphosphate hydrolases"/>
    <property type="match status" value="3"/>
</dbReference>
<evidence type="ECO:0000256" key="1">
    <source>
        <dbReference type="ARBA" id="ARBA00004204"/>
    </source>
</evidence>
<dbReference type="Gene3D" id="1.20.58.530">
    <property type="match status" value="3"/>
</dbReference>
<dbReference type="SUPFAM" id="SSF57997">
    <property type="entry name" value="Tropomyosin"/>
    <property type="match status" value="2"/>
</dbReference>
<name>A0A444V5K2_ACIRT</name>
<feature type="domain" description="Myosin motor" evidence="24">
    <location>
        <begin position="1"/>
        <end position="634"/>
    </location>
</feature>
<dbReference type="FunFam" id="1.20.5.370:FF:000008">
    <property type="entry name" value="Myosin heavy chain"/>
    <property type="match status" value="2"/>
</dbReference>
<dbReference type="InterPro" id="IPR027417">
    <property type="entry name" value="P-loop_NTPase"/>
</dbReference>
<dbReference type="FunFam" id="1.20.58.530:FF:000001">
    <property type="entry name" value="Myosin heavy chain"/>
    <property type="match status" value="3"/>
</dbReference>
<feature type="region of interest" description="Actin-binding" evidence="21">
    <location>
        <begin position="1741"/>
        <end position="1763"/>
    </location>
</feature>
<sequence length="4140" mass="476463">MVDLERSNAAAAALDKKQRNFDKVLNEWKQKFEESQSELEGSQMEARSLSTELFKLKNAYEEALDNLEGTLEDQIIQANPALEAFGNAKTLRNDNSSRFGKFIRIHFAASGKLASADIETYLLEKSRVTFQLKAERDYHIFYQILSNKKPELLEMLLITNNPFDYAFISQGEVTVASIDDADELMATDSAFDVLGFTQEEKNGVYKLTGAIMHYGNMKFKTKQREEQAEADGTEDADKAAYLMGLNSADIIKALCHPRVKVGNEWVTKGQNVQQVNYSIGALAKSVYEKMFNWMVVRINQSLDTKQARQYFIGVLDIAGFEIFDFNSFEQLCINFTNEKLQQFFNHHMFVLEQEEYKKEGIDWEFIDFGMDLQACIDLIEKPMGIMSILEEECMFPKASDTTFKAKLYDNHLGKSNNFQKPRIVKGRPEAHFALGHYAGTVDYNITNWLVKNKDPLNETVVGLYQKSSLKLLATLFANYAGAESAQESKGKGAKKKGSSFQTVSALHRENLNKLMTNLRSTHPHFVRCIIPNESKTPGAMENPLVMHQLRCNGVLEGIRICRKGFPNRILYGDFKQRYRILNPSAIPEGQFIDSKKGAEKLLGSLDIDHTQYRFGHTKVFFKAGLLGQLEEMRDDRLSLIITRIQAQSRGLLSRIEYRKIVERRDALLVIQWNIRAFMGVKNWPWMKLFFKIKPLLKSAENEKEMANMKDEFLKLKEAFAKSEARRKELEEKMVSLLQEKNDLQLQVQSEQDNLCDSEERCDQLIKNKIQLEAKTKELTERLEDEEEMNGELTAKKRKLEDECSELKKDIDDLELTLAKVEKEKHATENKVKNLTEEMAALDEIIAKLTKEKKALQEAHQQTLDDLQSEEDKVNTLTKAKAKLEQQVDDLEGSLEQEKKVRMDLERAKRKLEGDLKLTQESLMDLENDKQQLEERLKKKKLAQRLQDAEEAVEAVNAKCSSLEKTKHRLQNEIEDLMVDLERSNAAAAALDKKQRNFDKVLNEWKQKFEESQSELEGSQKEARSLSTELFKLKNAYEEALDNLETLKRENKNLQEEISDLTEQLGEGGKTIHELEKVRKQLEQEKSEIQSALEEAEDAQLQLDDSLRASDDLKENIAMVERRNNLLQAELEELRAVLEQTERGRKLAEQELLDISERVQLLHSQNTSLINQKKKLESDTSQLQTEVEEAVQECRNAEEKAKKAITDAAMMAEELKKEQDTSAHLERMKKNMEQTIKDLQHRLDEAEQIAMKGGKKQLQKLESRVRELENELEGEQRKSSDAVKGVRKYERRIKELTYQGTLEDQIIQANPALEAFGNAKTLRNDNSSRFGKFIRIHFAASGKLASADIETYLLEKSRVTFQLKAERDYHIFYQILSNKKPELLEMLLITNNPFDYAFISQGEVTVASIDDADELVATDSAFDVLGFTQEEKNGVYKLTGAIMHYGNMKYKTKQREEQAEADGTEDADKAAYLMGLNSADIIKALCHPRVKVGNEWVTKGQSVQQVNYSIGALAKSVYEKMFNWMVVRINQSLDTKQARQYFIGVLDIAGFEIFDFNSFEQLCINFTNEKLQQFFNHHMFVLEQEEYKKEGIEWEFIDFGMDLQACIDLIEKPMGIMSILEEECMFPKASDTTFKAKLYDNHLGKSNNFQKPRIIKGRPEAHFALGHYAGIVDYNISNWLVKNKDPLNETVVGLYQKSALKLLATLFANYAGADAAQESKGKGAKKKGSSFQTVSALHRENLNKLMTNLRSTPPHFVRCLIPNESKTPGAMDNPLVMHQLRCNGVLEGIRICRKGFPNRILYGDFKQRYRILNPSAIPEGQFIDSKKGSEKLLGSLDIDHTQYRFGHTKVFFKAGLLGQLEEMRDDRLSLIITRIQAQSRGLLSRIEYNKIVERRDALLVIQWNIRAFMGVKNWPWMKLFFKIKPLLKSAENEKEMANMKDEFLKLKEAFAKSEARRKELEEKMVSLLQEKNDLQLSVQSEQDNLCDSEERCDQLIKNKIQLEAKTKELTERLEDEEEMNGELTAKKRKLEDECSELKKDIDDLELTLAKVEKEKHATENKVKNLTEEMAALDEIIAKLTKEKKALQEAHQQTLDDLQSEEDKVNTLTKAKAKLEQQVDDLEGSLEQEKKVRMDLERAKRKLEGDLKLTQESLMDLENDKQQLEERLKKKKLAQRLQDAEEAVEAVNAKCSSLEKTKHRLQNEIEDLMVDLERSNAAAAALDKKQRNFDKVLNEWKQKFEESQCELEGSQKEARSLSTELFKLKNAYEEALDNLETLKRENKNLQEEISDLTEQLGEGGKTIHELEKARKQLEQEKSEIQSALEEAEASLEHEEGKILRAQLEFNQVKAEIERKLVEKDEEMDQAKRNNQRVVETLQTSLESETRSRNEALRLKKKMEGDLNEMEIQLSQANRIAAESQKQLKSVHAHLKDAQIQLDDSLRSNDDLKENIAIVDRRNNLLQAELEELRAVLEQTERGRKLAEQELLDISERVQLLHSQNTSLINQKKKLEGDTSQLQTEVEEAVQECRNAEEKAKKAITDAAMMAEELKKEQDTSAHLERMKKNMEQTIKDLQHRLDEAEQIAMKGGKKQLQKLESRVRELENEVEGEQRKSSDAVKGVKKYERRIKELTYQTEEDRKNMARLQDLVDKLQLKVKAYKRTAEEAEENANTNLGKFRKLQHELDEAEERADIAESQVNKLRAKTRDVGSKGSLEDQIIQANPALEAFGNAKTLRNDNSSRFGKFIRIHFAASGKLASADIETYLLEKSRVTFQLKAERDYHIFYQILSNKKPELLEMLLITNNPFDYAFISQGEVTVASIDDADELMATDSAFDVLGFTQEEKNGVYKLTGAIMHYGNMKFKQKQREEQAEADGTEDADKSAYLMGLNSADLIKALCHPRVKVGNEYVTKGQNVQQVSYSIGALAKSVYEKMFNWMVVRINQSLDTKQARQYFIGVLDIAGFEIFDFNSFEQLCINFTNEKLQQFFNHHMFVLEQEEYKKEGIDWEFIDFGMDLQACIELIEKPLGIMSILEEECMFPKASDTTFKAKLYDNHLGKSNNFQKPRIVKGRPEAHFALVHYAGTVDYNISAWLVKNKDPLNETVVGLYQKSTLKLLSNLFCNYAGADSVDSGGKGKAGGKKKGSSFQTVSALHRENLNKLMTNLKTTHPHFVRCLIPNESKTPGLMENPLVMHQLRCNGVLEGIRICRKGFPNRILYGDFKQRYRILNPSAIPEGQFIDSKKGTEKLLGSLDIDHTQYRLGHTKVFFKAGLLGQLEEMRDDRLSLIITGIQAQSRGLLSRIEYHKIVERRDALLVIQWNIRAFMGVKNWPWMKLFFKIKPLLKSAENEKEMANMKDEFLKLKEAFAKSEARRKELEEKMVSLLQEKNDLQLQVQSEQDTLNDSEERCDQLIKQKIQLEAKTKELTERLDDEEEMNAELTSKKRKLEDECSELKKDIDDLELTLAKVEKEKHATENKVKNLTEEMAALDDIIAKLTKEKKALQEAHQQTLDDLQSEEDKVNTLTKAKAKLEQQVDDLEGSLEQEKKVRMDLERAKRKLEGDLKLTQESLMDLENDKQQMEERLKKKKLAQRLQDAEEAVEAVNAKCSSLEKTKHRLQNEIEDLMVDLERSNAAAAALDKKQRNFDKVLNEWKQKFEESQSELEGSQKEARSLSTELFKLKNAYEEALDNLETLKRENKNLQEEISDLTEQLGEGGKNIHELEKARKQLEQEKSEIQSALEEAEASLEHEEGKILRAQLEFNQVKAEIERKLAEKDEEMDQAKRNNQRVVETLQTSLESETRSRNEALRVKKKMEGDLNEMEIQLSQANRQAAESQKQLKSVHAHLKDSQLQLDDSLRASDDLKENIAIVERRNNLLQAELEELRAVLEQTERGRKLAEQELLDISERVQLLHSQNTSLINQKKKLESDTSQLQTEVEEAVQECRNAEEKAKKAITDAAMMAEELKKEQDTSAHLERMKKNMEQTIKDLQHRLDEAEQIAMKGGKKQLQKLEARVRELENELEAEQKRGSDSVKGVRKFERRIKELTYQTEEDRKNMARLQDLVDKLQLKVKAYKRTAEEAEENANTNLGKFRKLQHELDEAEERADIAESQVNKLRAKTRDVGSKVSLHKRWGRKPKQFAPQAKP</sequence>
<evidence type="ECO:0000256" key="2">
    <source>
        <dbReference type="ARBA" id="ARBA00008314"/>
    </source>
</evidence>
<evidence type="ECO:0000256" key="14">
    <source>
        <dbReference type="ARBA" id="ARBA00023203"/>
    </source>
</evidence>
<dbReference type="GO" id="GO:0005524">
    <property type="term" value="F:ATP binding"/>
    <property type="evidence" value="ECO:0007669"/>
    <property type="project" value="UniProtKB-KW"/>
</dbReference>
<feature type="compositionally biased region" description="Basic residues" evidence="23">
    <location>
        <begin position="4122"/>
        <end position="4132"/>
    </location>
</feature>
<dbReference type="InterPro" id="IPR000048">
    <property type="entry name" value="IQ_motif_EF-hand-BS"/>
</dbReference>
<dbReference type="InterPro" id="IPR014751">
    <property type="entry name" value="XRCC4-like_C"/>
</dbReference>
<dbReference type="InterPro" id="IPR001609">
    <property type="entry name" value="Myosin_head_motor_dom-like"/>
</dbReference>
<evidence type="ECO:0000256" key="4">
    <source>
        <dbReference type="ARBA" id="ARBA00022481"/>
    </source>
</evidence>
<dbReference type="GO" id="GO:0030049">
    <property type="term" value="P:muscle filament sliding"/>
    <property type="evidence" value="ECO:0007669"/>
    <property type="project" value="TreeGrafter"/>
</dbReference>
<dbReference type="Proteomes" id="UP000289886">
    <property type="component" value="Unassembled WGS sequence"/>
</dbReference>
<keyword evidence="4" id="KW-0488">Methylation</keyword>
<feature type="domain" description="Myosin motor" evidence="24">
    <location>
        <begin position="2659"/>
        <end position="3276"/>
    </location>
</feature>
<dbReference type="InterPro" id="IPR036961">
    <property type="entry name" value="Kinesin_motor_dom_sf"/>
</dbReference>
<dbReference type="Gene3D" id="1.10.10.820">
    <property type="match status" value="3"/>
</dbReference>
<dbReference type="GO" id="GO:0000146">
    <property type="term" value="F:microfilament motor activity"/>
    <property type="evidence" value="ECO:0007669"/>
    <property type="project" value="TreeGrafter"/>
</dbReference>
<dbReference type="Gene3D" id="1.20.5.370">
    <property type="match status" value="10"/>
</dbReference>
<dbReference type="Pfam" id="PF01576">
    <property type="entry name" value="Myosin_tail_1"/>
    <property type="match status" value="3"/>
</dbReference>
<keyword evidence="3" id="KW-0787">Thick filament</keyword>
<evidence type="ECO:0000256" key="6">
    <source>
        <dbReference type="ARBA" id="ARBA00022553"/>
    </source>
</evidence>
<dbReference type="Gene3D" id="6.10.250.2420">
    <property type="match status" value="1"/>
</dbReference>
<evidence type="ECO:0000313" key="25">
    <source>
        <dbReference type="EMBL" id="RXM95684.1"/>
    </source>
</evidence>
<evidence type="ECO:0000256" key="11">
    <source>
        <dbReference type="ARBA" id="ARBA00023123"/>
    </source>
</evidence>
<dbReference type="PRINTS" id="PR00193">
    <property type="entry name" value="MYOSINHEAVY"/>
</dbReference>
<keyword evidence="10 22" id="KW-0175">Coiled coil</keyword>
<keyword evidence="9" id="KW-0112">Calmodulin-binding</keyword>
<dbReference type="PROSITE" id="PS50096">
    <property type="entry name" value="IQ"/>
    <property type="match status" value="3"/>
</dbReference>
<dbReference type="EMBL" id="SCEB01002175">
    <property type="protein sequence ID" value="RXM95684.1"/>
    <property type="molecule type" value="Genomic_DNA"/>
</dbReference>
<dbReference type="GO" id="GO:0032982">
    <property type="term" value="C:myosin filament"/>
    <property type="evidence" value="ECO:0007669"/>
    <property type="project" value="UniProtKB-KW"/>
</dbReference>
<accession>A0A444V5K2</accession>
<feature type="region of interest" description="Disordered" evidence="23">
    <location>
        <begin position="4107"/>
        <end position="4140"/>
    </location>
</feature>
<evidence type="ECO:0000256" key="23">
    <source>
        <dbReference type="SAM" id="MobiDB-lite"/>
    </source>
</evidence>
<dbReference type="FunFam" id="1.20.5.370:FF:000001">
    <property type="entry name" value="Myosin heavy chain"/>
    <property type="match status" value="3"/>
</dbReference>
<evidence type="ECO:0000256" key="8">
    <source>
        <dbReference type="ARBA" id="ARBA00022840"/>
    </source>
</evidence>
<keyword evidence="26" id="KW-1185">Reference proteome</keyword>
<proteinExistence type="inferred from homology"/>
<feature type="domain" description="Myosin motor" evidence="24">
    <location>
        <begin position="1294"/>
        <end position="1864"/>
    </location>
</feature>
<evidence type="ECO:0000256" key="7">
    <source>
        <dbReference type="ARBA" id="ARBA00022741"/>
    </source>
</evidence>
<feature type="coiled-coil region" evidence="22">
    <location>
        <begin position="25"/>
        <end position="77"/>
    </location>
</feature>
<evidence type="ECO:0000256" key="20">
    <source>
        <dbReference type="ARBA" id="ARBA00046736"/>
    </source>
</evidence>
<comment type="caution">
    <text evidence="25">The sequence shown here is derived from an EMBL/GenBank/DDBJ whole genome shotgun (WGS) entry which is preliminary data.</text>
</comment>
<keyword evidence="14 21" id="KW-0009">Actin-binding</keyword>
<dbReference type="GO" id="GO:0045214">
    <property type="term" value="P:sarcomere organization"/>
    <property type="evidence" value="ECO:0007669"/>
    <property type="project" value="TreeGrafter"/>
</dbReference>
<dbReference type="SMART" id="SM00242">
    <property type="entry name" value="MYSc"/>
    <property type="match status" value="3"/>
</dbReference>
<dbReference type="GO" id="GO:0016460">
    <property type="term" value="C:myosin II complex"/>
    <property type="evidence" value="ECO:0007669"/>
    <property type="project" value="TreeGrafter"/>
</dbReference>
<keyword evidence="5" id="KW-0963">Cytoplasm</keyword>
<dbReference type="FunFam" id="1.20.5.370:FF:000002">
    <property type="entry name" value="Myosin heavy chain"/>
    <property type="match status" value="3"/>
</dbReference>
<comment type="similarity">
    <text evidence="2 21">Belongs to the TRAFAC class myosin-kinesin ATPase superfamily. Myosin family.</text>
</comment>
<dbReference type="SMR" id="A0A444V5K2"/>
<protein>
    <recommendedName>
        <fullName evidence="16">Myosin-7</fullName>
    </recommendedName>
    <alternativeName>
        <fullName evidence="17">Myosin heavy chain 7</fullName>
    </alternativeName>
    <alternativeName>
        <fullName evidence="19">Myosin heavy chain slow isoform</fullName>
    </alternativeName>
    <alternativeName>
        <fullName evidence="18">Myosin heavy chain, cardiac muscle beta isoform</fullName>
    </alternativeName>
</protein>
<reference evidence="25 26" key="1">
    <citation type="submission" date="2019-01" db="EMBL/GenBank/DDBJ databases">
        <title>Draft Genome and Complete Hox-Cluster Characterization of the Sterlet Sturgeon (Acipenser ruthenus).</title>
        <authorList>
            <person name="Wei Q."/>
        </authorList>
    </citation>
    <scope>NUCLEOTIDE SEQUENCE [LARGE SCALE GENOMIC DNA]</scope>
    <source>
        <strain evidence="25">WHYD16114868_AA</strain>
        <tissue evidence="25">Blood</tissue>
    </source>
</reference>
<evidence type="ECO:0000256" key="5">
    <source>
        <dbReference type="ARBA" id="ARBA00022490"/>
    </source>
</evidence>
<evidence type="ECO:0000259" key="24">
    <source>
        <dbReference type="PROSITE" id="PS51456"/>
    </source>
</evidence>
<comment type="function">
    <text evidence="15">Myosins are actin-based motor molecules with ATPase activity essential for muscle contraction. Forms regular bipolar thick filaments that, together with actin thin filaments, constitute the fundamental contractile unit of skeletal and cardiac muscle.</text>
</comment>
<evidence type="ECO:0000256" key="22">
    <source>
        <dbReference type="SAM" id="Coils"/>
    </source>
</evidence>
<organism evidence="25 26">
    <name type="scientific">Acipenser ruthenus</name>
    <name type="common">Sterlet sturgeon</name>
    <dbReference type="NCBI Taxonomy" id="7906"/>
    <lineage>
        <taxon>Eukaryota</taxon>
        <taxon>Metazoa</taxon>
        <taxon>Chordata</taxon>
        <taxon>Craniata</taxon>
        <taxon>Vertebrata</taxon>
        <taxon>Euteleostomi</taxon>
        <taxon>Actinopterygii</taxon>
        <taxon>Chondrostei</taxon>
        <taxon>Acipenseriformes</taxon>
        <taxon>Acipenseridae</taxon>
        <taxon>Acipenser</taxon>
    </lineage>
</organism>
<evidence type="ECO:0000256" key="3">
    <source>
        <dbReference type="ARBA" id="ARBA00022433"/>
    </source>
</evidence>
<feature type="region of interest" description="Actin-binding" evidence="21">
    <location>
        <begin position="511"/>
        <end position="533"/>
    </location>
</feature>
<dbReference type="Gene3D" id="1.20.5.4820">
    <property type="match status" value="3"/>
</dbReference>
<dbReference type="GO" id="GO:0007512">
    <property type="term" value="P:adult heart development"/>
    <property type="evidence" value="ECO:0007669"/>
    <property type="project" value="TreeGrafter"/>
</dbReference>
<evidence type="ECO:0000256" key="15">
    <source>
        <dbReference type="ARBA" id="ARBA00037090"/>
    </source>
</evidence>
<evidence type="ECO:0000256" key="13">
    <source>
        <dbReference type="ARBA" id="ARBA00023179"/>
    </source>
</evidence>
<evidence type="ECO:0000256" key="9">
    <source>
        <dbReference type="ARBA" id="ARBA00022860"/>
    </source>
</evidence>
<dbReference type="FunFam" id="1.20.5.340:FF:000002">
    <property type="entry name" value="Myosin heavy chain"/>
    <property type="match status" value="3"/>
</dbReference>
<dbReference type="PROSITE" id="PS51456">
    <property type="entry name" value="MYOSIN_MOTOR"/>
    <property type="match status" value="3"/>
</dbReference>
<dbReference type="GO" id="GO:0030017">
    <property type="term" value="C:sarcomere"/>
    <property type="evidence" value="ECO:0007669"/>
    <property type="project" value="UniProtKB-SubCell"/>
</dbReference>
<comment type="subcellular location">
    <subcellularLocation>
        <location evidence="1">Cytoplasm</location>
        <location evidence="1">Myofibril</location>
        <location evidence="1">Sarcomere</location>
    </subcellularLocation>
</comment>
<feature type="coiled-coil region" evidence="22">
    <location>
        <begin position="696"/>
        <end position="1277"/>
    </location>
</feature>
<gene>
    <name evidence="25" type="ORF">EOD39_16585</name>
</gene>
<evidence type="ECO:0000256" key="19">
    <source>
        <dbReference type="ARBA" id="ARBA00043207"/>
    </source>
</evidence>
<keyword evidence="13" id="KW-0514">Muscle protein</keyword>
<keyword evidence="12" id="KW-0505">Motor protein</keyword>
<dbReference type="Pfam" id="PF00063">
    <property type="entry name" value="Myosin_head"/>
    <property type="match status" value="3"/>
</dbReference>
<keyword evidence="11 21" id="KW-0518">Myosin</keyword>
<comment type="caution">
    <text evidence="21">Lacks conserved residue(s) required for the propagation of feature annotation.</text>
</comment>
<dbReference type="FunFam" id="1.10.10.820:FF:000001">
    <property type="entry name" value="Myosin heavy chain"/>
    <property type="match status" value="3"/>
</dbReference>
<evidence type="ECO:0000256" key="16">
    <source>
        <dbReference type="ARBA" id="ARBA00039815"/>
    </source>
</evidence>
<dbReference type="FunFam" id="1.20.5.370:FF:000007">
    <property type="entry name" value="Myosin heavy chain"/>
    <property type="match status" value="2"/>
</dbReference>
<evidence type="ECO:0000256" key="21">
    <source>
        <dbReference type="PROSITE-ProRule" id="PRU00782"/>
    </source>
</evidence>
<dbReference type="GO" id="GO:0060048">
    <property type="term" value="P:cardiac muscle contraction"/>
    <property type="evidence" value="ECO:0007669"/>
    <property type="project" value="TreeGrafter"/>
</dbReference>
<dbReference type="SMART" id="SM00015">
    <property type="entry name" value="IQ"/>
    <property type="match status" value="6"/>
</dbReference>
<dbReference type="PANTHER" id="PTHR45615">
    <property type="entry name" value="MYOSIN HEAVY CHAIN, NON-MUSCLE"/>
    <property type="match status" value="1"/>
</dbReference>
<comment type="subunit">
    <text evidence="20">Muscle myosin is a hexameric protein that consists of 2 heavy chain subunits (MHC), 2 alkali light chain subunits (MLC) and 2 regulatory light chain subunits (MLC-2). Interacts with ECPAS. Interacts (via C-terminus) with LRRC39.</text>
</comment>
<dbReference type="GO" id="GO:0005516">
    <property type="term" value="F:calmodulin binding"/>
    <property type="evidence" value="ECO:0007669"/>
    <property type="project" value="UniProtKB-KW"/>
</dbReference>
<dbReference type="FunFam" id="1.20.5.340:FF:000004">
    <property type="entry name" value="Myosin heavy chain"/>
    <property type="match status" value="3"/>
</dbReference>
<dbReference type="Gene3D" id="3.40.850.10">
    <property type="entry name" value="Kinesin motor domain"/>
    <property type="match status" value="3"/>
</dbReference>
<dbReference type="FunFam" id="1.20.5.370:FF:000003">
    <property type="entry name" value="Myosin heavy chain"/>
    <property type="match status" value="2"/>
</dbReference>
<dbReference type="GO" id="GO:0051015">
    <property type="term" value="F:actin filament binding"/>
    <property type="evidence" value="ECO:0007669"/>
    <property type="project" value="TreeGrafter"/>
</dbReference>
<feature type="region of interest" description="Actin-binding" evidence="21">
    <location>
        <begin position="3153"/>
        <end position="3175"/>
    </location>
</feature>
<evidence type="ECO:0000256" key="18">
    <source>
        <dbReference type="ARBA" id="ARBA00041905"/>
    </source>
</evidence>
<dbReference type="PANTHER" id="PTHR45615:SF1">
    <property type="entry name" value="MYOSIN-7"/>
    <property type="match status" value="1"/>
</dbReference>
<feature type="coiled-coil region" evidence="22">
    <location>
        <begin position="1926"/>
        <end position="2701"/>
    </location>
</feature>
<dbReference type="Gene3D" id="1.20.5.340">
    <property type="match status" value="9"/>
</dbReference>
<evidence type="ECO:0000313" key="26">
    <source>
        <dbReference type="Proteomes" id="UP000289886"/>
    </source>
</evidence>
<dbReference type="CDD" id="cd01377">
    <property type="entry name" value="MYSc_class_II"/>
    <property type="match status" value="3"/>
</dbReference>
<evidence type="ECO:0000256" key="17">
    <source>
        <dbReference type="ARBA" id="ARBA00041438"/>
    </source>
</evidence>